<proteinExistence type="predicted"/>
<dbReference type="STRING" id="454194.PYK22_00490"/>
<evidence type="ECO:0008006" key="3">
    <source>
        <dbReference type="Google" id="ProtNLM"/>
    </source>
</evidence>
<dbReference type="Gene3D" id="3.20.20.410">
    <property type="entry name" value="Protein of unknown function UPF0759"/>
    <property type="match status" value="1"/>
</dbReference>
<reference evidence="1 2" key="1">
    <citation type="submission" date="2013-12" db="EMBL/GenBank/DDBJ databases">
        <authorList>
            <person name="Stott M."/>
        </authorList>
    </citation>
    <scope>NUCLEOTIDE SEQUENCE [LARGE SCALE GENOMIC DNA]</scope>
    <source>
        <strain evidence="1 2">K22</strain>
    </source>
</reference>
<dbReference type="AlphaFoldDB" id="A0A0B6WTY7"/>
<dbReference type="InterPro" id="IPR036520">
    <property type="entry name" value="UPF0759_sf"/>
</dbReference>
<protein>
    <recommendedName>
        <fullName evidence="3">DUF72 domain-containing protein</fullName>
    </recommendedName>
</protein>
<sequence length="279" mass="32439">MKFPGAQVEIGCQGWNYDDWTSRPGERIFYPQNTRAAEMLSIYARAFQTVEVDSTFYSIPSIATVESWRERTPEDFSFALKLPQQITHERELADSRELLEEFCARARRLGSKLAVVLIQLPPSFDPSPSRAQALRNFLQILPRDMRFSVEFRHPDWLTAHVLDMLNENGIACALVEGPWIPRETMWRVGEAQRTDFAYVRWMGRRDLTRFDRVQRPQDENLRAWSEELKRLAARGVRVFAYFSNFYEGHAPASASKMKKLLGQQTVEPEELDDQRALFG</sequence>
<evidence type="ECO:0000313" key="2">
    <source>
        <dbReference type="Proteomes" id="UP000031518"/>
    </source>
</evidence>
<dbReference type="RefSeq" id="WP_041973991.1">
    <property type="nucleotide sequence ID" value="NZ_CBXV010000002.1"/>
</dbReference>
<dbReference type="Pfam" id="PF01904">
    <property type="entry name" value="DUF72"/>
    <property type="match status" value="1"/>
</dbReference>
<dbReference type="Proteomes" id="UP000031518">
    <property type="component" value="Unassembled WGS sequence"/>
</dbReference>
<evidence type="ECO:0000313" key="1">
    <source>
        <dbReference type="EMBL" id="CDM64496.1"/>
    </source>
</evidence>
<gene>
    <name evidence="1" type="ORF">PYK22_00490</name>
</gene>
<keyword evidence="2" id="KW-1185">Reference proteome</keyword>
<name>A0A0B6WTY7_9BACT</name>
<dbReference type="EMBL" id="CBXV010000002">
    <property type="protein sequence ID" value="CDM64496.1"/>
    <property type="molecule type" value="Genomic_DNA"/>
</dbReference>
<dbReference type="PANTHER" id="PTHR30348">
    <property type="entry name" value="UNCHARACTERIZED PROTEIN YECE"/>
    <property type="match status" value="1"/>
</dbReference>
<dbReference type="SUPFAM" id="SSF117396">
    <property type="entry name" value="TM1631-like"/>
    <property type="match status" value="1"/>
</dbReference>
<dbReference type="OrthoDB" id="9780310at2"/>
<dbReference type="PANTHER" id="PTHR30348:SF4">
    <property type="entry name" value="DUF72 DOMAIN-CONTAINING PROTEIN"/>
    <property type="match status" value="1"/>
</dbReference>
<dbReference type="InterPro" id="IPR002763">
    <property type="entry name" value="DUF72"/>
</dbReference>
<organism evidence="1 2">
    <name type="scientific">Pyrinomonas methylaliphatogenes</name>
    <dbReference type="NCBI Taxonomy" id="454194"/>
    <lineage>
        <taxon>Bacteria</taxon>
        <taxon>Pseudomonadati</taxon>
        <taxon>Acidobacteriota</taxon>
        <taxon>Blastocatellia</taxon>
        <taxon>Blastocatellales</taxon>
        <taxon>Pyrinomonadaceae</taxon>
        <taxon>Pyrinomonas</taxon>
    </lineage>
</organism>
<accession>A0A0B6WTY7</accession>
<reference evidence="1 2" key="2">
    <citation type="submission" date="2015-01" db="EMBL/GenBank/DDBJ databases">
        <title>Complete genome sequence of Pyrinomonas methylaliphatogenes type strain K22T.</title>
        <authorList>
            <person name="Lee K.C.Y."/>
            <person name="Power J.F."/>
            <person name="Dunfield P.F."/>
            <person name="Morgan X.C."/>
            <person name="Huttenhower C."/>
            <person name="Stott M.B."/>
        </authorList>
    </citation>
    <scope>NUCLEOTIDE SEQUENCE [LARGE SCALE GENOMIC DNA]</scope>
    <source>
        <strain evidence="1 2">K22</strain>
    </source>
</reference>